<evidence type="ECO:0000256" key="11">
    <source>
        <dbReference type="HAMAP-Rule" id="MF_00123"/>
    </source>
</evidence>
<keyword evidence="7 11" id="KW-0067">ATP-binding</keyword>
<comment type="subunit">
    <text evidence="3 11">Monomer.</text>
</comment>
<evidence type="ECO:0000256" key="12">
    <source>
        <dbReference type="RuleBase" id="RU363038"/>
    </source>
</evidence>
<keyword evidence="4 11" id="KW-0963">Cytoplasm</keyword>
<dbReference type="Pfam" id="PF05746">
    <property type="entry name" value="DALR_1"/>
    <property type="match status" value="1"/>
</dbReference>
<dbReference type="EMBL" id="CP039381">
    <property type="protein sequence ID" value="QCT07155.1"/>
    <property type="molecule type" value="Genomic_DNA"/>
</dbReference>
<comment type="similarity">
    <text evidence="2 11 12">Belongs to the class-I aminoacyl-tRNA synthetase family.</text>
</comment>
<evidence type="ECO:0000256" key="10">
    <source>
        <dbReference type="ARBA" id="ARBA00049339"/>
    </source>
</evidence>
<evidence type="ECO:0000256" key="6">
    <source>
        <dbReference type="ARBA" id="ARBA00022741"/>
    </source>
</evidence>
<evidence type="ECO:0000256" key="2">
    <source>
        <dbReference type="ARBA" id="ARBA00005594"/>
    </source>
</evidence>
<evidence type="ECO:0000256" key="1">
    <source>
        <dbReference type="ARBA" id="ARBA00004496"/>
    </source>
</evidence>
<dbReference type="GO" id="GO:0005737">
    <property type="term" value="C:cytoplasm"/>
    <property type="evidence" value="ECO:0007669"/>
    <property type="project" value="UniProtKB-SubCell"/>
</dbReference>
<protein>
    <recommendedName>
        <fullName evidence="11">Arginine--tRNA ligase</fullName>
        <ecNumber evidence="11">6.1.1.19</ecNumber>
    </recommendedName>
    <alternativeName>
        <fullName evidence="11">Arginyl-tRNA synthetase</fullName>
        <shortName evidence="11">ArgRS</shortName>
    </alternativeName>
</protein>
<dbReference type="SMART" id="SM00836">
    <property type="entry name" value="DALR_1"/>
    <property type="match status" value="1"/>
</dbReference>
<sequence length="578" mass="64926">MSKTATLAKQQMKDVITSAINKAIQNGTLPEGDIPEFIIEKPADKSNGDLATNCALVSAKTFRMPPFKIAQAITENIDLEDTLFTKFETAGPGFINFFLSQSYYSKVLKEVEEEKENFGQSNYGQGEKVMVEFVSANPTGPMHMGNARGGALGDCLASVLDKAGYNVWREFYVNDAGNQIEKFACSLEARYLQIYDETVPFPEDGYQGGDITDLANLYNDENGDKLLNVSSEERKKALVDFALPRNIKKMQSDMAKYKITYDKWFFESELHNSGAVKEVVDILTKKGLTYEKEGAVWYKNKEVVTKKLLAEGKKQDYIDKLELKDDVLIRQNGNPTYFTADIAYHKNKFDRGFTTLIDVWGADHHGHVMRMKGAMDAIGYDGDKLNVLLMQLVKLVRNGELVKMSKRTGKAIQLADLLEEVPVDSARFLFNTREANSQMDFDLDLAVKEDNQNPVYYVQYAHARICSILKALEKDGITPKDCSESDLDVLTAPEEIDIISHLASFEDEIISAAKDYDPTKITRYVTTLATLFHKFYNACRVKGDDEKLTQARLALCVAVKTVIKNVLTMFNISCPDSM</sequence>
<dbReference type="AlphaFoldDB" id="A0A4P8XVK6"/>
<proteinExistence type="inferred from homology"/>
<feature type="domain" description="Arginyl tRNA synthetase N-terminal" evidence="14">
    <location>
        <begin position="10"/>
        <end position="99"/>
    </location>
</feature>
<dbReference type="Proteomes" id="UP000301475">
    <property type="component" value="Chromosome"/>
</dbReference>
<feature type="domain" description="DALR anticodon binding" evidence="13">
    <location>
        <begin position="458"/>
        <end position="578"/>
    </location>
</feature>
<keyword evidence="8 11" id="KW-0648">Protein biosynthesis</keyword>
<dbReference type="SUPFAM" id="SSF55190">
    <property type="entry name" value="Arginyl-tRNA synthetase (ArgRS), N-terminal 'additional' domain"/>
    <property type="match status" value="1"/>
</dbReference>
<dbReference type="Pfam" id="PF03485">
    <property type="entry name" value="Arg_tRNA_synt_N"/>
    <property type="match status" value="1"/>
</dbReference>
<dbReference type="InterPro" id="IPR035684">
    <property type="entry name" value="ArgRS_core"/>
</dbReference>
<dbReference type="SUPFAM" id="SSF52374">
    <property type="entry name" value="Nucleotidylyl transferase"/>
    <property type="match status" value="1"/>
</dbReference>
<name>A0A4P8XVK6_9FIRM</name>
<feature type="short sequence motif" description="'HIGH' region" evidence="11">
    <location>
        <begin position="136"/>
        <end position="146"/>
    </location>
</feature>
<keyword evidence="9 11" id="KW-0030">Aminoacyl-tRNA synthetase</keyword>
<evidence type="ECO:0000256" key="5">
    <source>
        <dbReference type="ARBA" id="ARBA00022598"/>
    </source>
</evidence>
<evidence type="ECO:0000256" key="7">
    <source>
        <dbReference type="ARBA" id="ARBA00022840"/>
    </source>
</evidence>
<dbReference type="InterPro" id="IPR014729">
    <property type="entry name" value="Rossmann-like_a/b/a_fold"/>
</dbReference>
<evidence type="ECO:0000259" key="14">
    <source>
        <dbReference type="SMART" id="SM01016"/>
    </source>
</evidence>
<keyword evidence="16" id="KW-1185">Reference proteome</keyword>
<dbReference type="PANTHER" id="PTHR11956:SF5">
    <property type="entry name" value="ARGININE--TRNA LIGASE, CYTOPLASMIC"/>
    <property type="match status" value="1"/>
</dbReference>
<evidence type="ECO:0000259" key="13">
    <source>
        <dbReference type="SMART" id="SM00836"/>
    </source>
</evidence>
<dbReference type="SUPFAM" id="SSF47323">
    <property type="entry name" value="Anticodon-binding domain of a subclass of class I aminoacyl-tRNA synthetases"/>
    <property type="match status" value="1"/>
</dbReference>
<evidence type="ECO:0000256" key="3">
    <source>
        <dbReference type="ARBA" id="ARBA00011245"/>
    </source>
</evidence>
<reference evidence="15 16" key="1">
    <citation type="submission" date="2019-04" db="EMBL/GenBank/DDBJ databases">
        <authorList>
            <person name="Embree M."/>
            <person name="Gaffney J.R."/>
        </authorList>
    </citation>
    <scope>NUCLEOTIDE SEQUENCE [LARGE SCALE GENOMIC DNA]</scope>
    <source>
        <strain evidence="15 16">JE7A12</strain>
    </source>
</reference>
<dbReference type="SMART" id="SM01016">
    <property type="entry name" value="Arg_tRNA_synt_N"/>
    <property type="match status" value="1"/>
</dbReference>
<dbReference type="GO" id="GO:0004814">
    <property type="term" value="F:arginine-tRNA ligase activity"/>
    <property type="evidence" value="ECO:0007669"/>
    <property type="project" value="UniProtKB-UniRule"/>
</dbReference>
<dbReference type="InterPro" id="IPR009080">
    <property type="entry name" value="tRNAsynth_Ia_anticodon-bd"/>
</dbReference>
<dbReference type="InterPro" id="IPR001278">
    <property type="entry name" value="Arg-tRNA-ligase"/>
</dbReference>
<dbReference type="InterPro" id="IPR008909">
    <property type="entry name" value="DALR_anticod-bd"/>
</dbReference>
<dbReference type="Pfam" id="PF00750">
    <property type="entry name" value="tRNA-synt_1d"/>
    <property type="match status" value="1"/>
</dbReference>
<dbReference type="NCBIfam" id="TIGR00456">
    <property type="entry name" value="argS"/>
    <property type="match status" value="1"/>
</dbReference>
<dbReference type="CDD" id="cd00671">
    <property type="entry name" value="ArgRS_core"/>
    <property type="match status" value="1"/>
</dbReference>
<dbReference type="KEGG" id="ruj:E5Z56_07185"/>
<comment type="subcellular location">
    <subcellularLocation>
        <location evidence="1 11">Cytoplasm</location>
    </subcellularLocation>
</comment>
<organism evidence="15 16">
    <name type="scientific">Ruminococcus bovis</name>
    <dbReference type="NCBI Taxonomy" id="2564099"/>
    <lineage>
        <taxon>Bacteria</taxon>
        <taxon>Bacillati</taxon>
        <taxon>Bacillota</taxon>
        <taxon>Clostridia</taxon>
        <taxon>Eubacteriales</taxon>
        <taxon>Oscillospiraceae</taxon>
        <taxon>Ruminococcus</taxon>
    </lineage>
</organism>
<dbReference type="RefSeq" id="WP_138157202.1">
    <property type="nucleotide sequence ID" value="NZ_CP039381.1"/>
</dbReference>
<dbReference type="Gene3D" id="1.10.730.10">
    <property type="entry name" value="Isoleucyl-tRNA Synthetase, Domain 1"/>
    <property type="match status" value="1"/>
</dbReference>
<dbReference type="PANTHER" id="PTHR11956">
    <property type="entry name" value="ARGINYL-TRNA SYNTHETASE"/>
    <property type="match status" value="1"/>
</dbReference>
<evidence type="ECO:0000256" key="4">
    <source>
        <dbReference type="ARBA" id="ARBA00022490"/>
    </source>
</evidence>
<dbReference type="EC" id="6.1.1.19" evidence="11"/>
<dbReference type="Gene3D" id="3.40.50.620">
    <property type="entry name" value="HUPs"/>
    <property type="match status" value="1"/>
</dbReference>
<dbReference type="HAMAP" id="MF_00123">
    <property type="entry name" value="Arg_tRNA_synth"/>
    <property type="match status" value="1"/>
</dbReference>
<evidence type="ECO:0000256" key="9">
    <source>
        <dbReference type="ARBA" id="ARBA00023146"/>
    </source>
</evidence>
<accession>A0A4P8XVK6</accession>
<dbReference type="GO" id="GO:0005524">
    <property type="term" value="F:ATP binding"/>
    <property type="evidence" value="ECO:0007669"/>
    <property type="project" value="UniProtKB-UniRule"/>
</dbReference>
<dbReference type="OrthoDB" id="9805987at2"/>
<dbReference type="Gene3D" id="3.30.1360.70">
    <property type="entry name" value="Arginyl tRNA synthetase N-terminal domain"/>
    <property type="match status" value="1"/>
</dbReference>
<dbReference type="FunFam" id="1.10.730.10:FF:000008">
    <property type="entry name" value="Arginine--tRNA ligase"/>
    <property type="match status" value="1"/>
</dbReference>
<dbReference type="PRINTS" id="PR01038">
    <property type="entry name" value="TRNASYNTHARG"/>
</dbReference>
<dbReference type="InterPro" id="IPR005148">
    <property type="entry name" value="Arg-tRNA-synth_N"/>
</dbReference>
<keyword evidence="6 11" id="KW-0547">Nucleotide-binding</keyword>
<evidence type="ECO:0000313" key="15">
    <source>
        <dbReference type="EMBL" id="QCT07155.1"/>
    </source>
</evidence>
<dbReference type="InterPro" id="IPR036695">
    <property type="entry name" value="Arg-tRNA-synth_N_sf"/>
</dbReference>
<comment type="catalytic activity">
    <reaction evidence="10 11">
        <text>tRNA(Arg) + L-arginine + ATP = L-arginyl-tRNA(Arg) + AMP + diphosphate</text>
        <dbReference type="Rhea" id="RHEA:20301"/>
        <dbReference type="Rhea" id="RHEA-COMP:9658"/>
        <dbReference type="Rhea" id="RHEA-COMP:9673"/>
        <dbReference type="ChEBI" id="CHEBI:30616"/>
        <dbReference type="ChEBI" id="CHEBI:32682"/>
        <dbReference type="ChEBI" id="CHEBI:33019"/>
        <dbReference type="ChEBI" id="CHEBI:78442"/>
        <dbReference type="ChEBI" id="CHEBI:78513"/>
        <dbReference type="ChEBI" id="CHEBI:456215"/>
        <dbReference type="EC" id="6.1.1.19"/>
    </reaction>
</comment>
<evidence type="ECO:0000313" key="16">
    <source>
        <dbReference type="Proteomes" id="UP000301475"/>
    </source>
</evidence>
<keyword evidence="5 11" id="KW-0436">Ligase</keyword>
<dbReference type="GO" id="GO:0006420">
    <property type="term" value="P:arginyl-tRNA aminoacylation"/>
    <property type="evidence" value="ECO:0007669"/>
    <property type="project" value="UniProtKB-UniRule"/>
</dbReference>
<gene>
    <name evidence="11" type="primary">argS</name>
    <name evidence="15" type="ORF">E5Z56_07185</name>
</gene>
<evidence type="ECO:0000256" key="8">
    <source>
        <dbReference type="ARBA" id="ARBA00022917"/>
    </source>
</evidence>
<dbReference type="FunFam" id="3.40.50.620:FF:000062">
    <property type="entry name" value="Arginine--tRNA ligase"/>
    <property type="match status" value="1"/>
</dbReference>
<dbReference type="InterPro" id="IPR001412">
    <property type="entry name" value="aa-tRNA-synth_I_CS"/>
</dbReference>
<dbReference type="PROSITE" id="PS00178">
    <property type="entry name" value="AA_TRNA_LIGASE_I"/>
    <property type="match status" value="1"/>
</dbReference>